<feature type="region of interest" description="Disordered" evidence="1">
    <location>
        <begin position="1"/>
        <end position="24"/>
    </location>
</feature>
<comment type="caution">
    <text evidence="2">The sequence shown here is derived from an EMBL/GenBank/DDBJ whole genome shotgun (WGS) entry which is preliminary data.</text>
</comment>
<sequence>MREKLKDGGGGSCHMRSSTQSERYCHSESIKGGSIKVCSLANNSFPMSC</sequence>
<dbReference type="Proteomes" id="UP000054653">
    <property type="component" value="Unassembled WGS sequence"/>
</dbReference>
<gene>
    <name evidence="2" type="ORF">T03_9288</name>
</gene>
<protein>
    <submittedName>
        <fullName evidence="2">Uncharacterized protein</fullName>
    </submittedName>
</protein>
<evidence type="ECO:0000256" key="1">
    <source>
        <dbReference type="SAM" id="MobiDB-lite"/>
    </source>
</evidence>
<dbReference type="AlphaFoldDB" id="A0A0V1AN13"/>
<name>A0A0V1AN13_TRIBR</name>
<reference evidence="2 3" key="1">
    <citation type="submission" date="2015-01" db="EMBL/GenBank/DDBJ databases">
        <title>Evolution of Trichinella species and genotypes.</title>
        <authorList>
            <person name="Korhonen P.K."/>
            <person name="Edoardo P."/>
            <person name="Giuseppe L.R."/>
            <person name="Gasser R.B."/>
        </authorList>
    </citation>
    <scope>NUCLEOTIDE SEQUENCE [LARGE SCALE GENOMIC DNA]</scope>
    <source>
        <strain evidence="2">ISS120</strain>
    </source>
</reference>
<keyword evidence="3" id="KW-1185">Reference proteome</keyword>
<evidence type="ECO:0000313" key="2">
    <source>
        <dbReference type="EMBL" id="KRY26209.1"/>
    </source>
</evidence>
<proteinExistence type="predicted"/>
<dbReference type="EMBL" id="JYDI01001909">
    <property type="protein sequence ID" value="KRY26209.1"/>
    <property type="molecule type" value="Genomic_DNA"/>
</dbReference>
<accession>A0A0V1AN13</accession>
<evidence type="ECO:0000313" key="3">
    <source>
        <dbReference type="Proteomes" id="UP000054653"/>
    </source>
</evidence>
<organism evidence="2 3">
    <name type="scientific">Trichinella britovi</name>
    <name type="common">Parasitic roundworm</name>
    <dbReference type="NCBI Taxonomy" id="45882"/>
    <lineage>
        <taxon>Eukaryota</taxon>
        <taxon>Metazoa</taxon>
        <taxon>Ecdysozoa</taxon>
        <taxon>Nematoda</taxon>
        <taxon>Enoplea</taxon>
        <taxon>Dorylaimia</taxon>
        <taxon>Trichinellida</taxon>
        <taxon>Trichinellidae</taxon>
        <taxon>Trichinella</taxon>
    </lineage>
</organism>